<dbReference type="Gene3D" id="3.90.1200.10">
    <property type="match status" value="1"/>
</dbReference>
<accession>A0A086SWF5</accession>
<dbReference type="OrthoDB" id="4177236at2759"/>
<evidence type="ECO:0000313" key="3">
    <source>
        <dbReference type="EMBL" id="KFH41437.1"/>
    </source>
</evidence>
<evidence type="ECO:0000256" key="1">
    <source>
        <dbReference type="SAM" id="MobiDB-lite"/>
    </source>
</evidence>
<dbReference type="HOGENOM" id="CLU_021768_2_2_1"/>
<dbReference type="Pfam" id="PF01636">
    <property type="entry name" value="APH"/>
    <property type="match status" value="1"/>
</dbReference>
<evidence type="ECO:0000313" key="4">
    <source>
        <dbReference type="Proteomes" id="UP000029964"/>
    </source>
</evidence>
<feature type="domain" description="Aminoglycoside phosphotransferase" evidence="2">
    <location>
        <begin position="74"/>
        <end position="276"/>
    </location>
</feature>
<gene>
    <name evidence="3" type="ORF">ACRE_078620</name>
</gene>
<name>A0A086SWF5_HAPC1</name>
<sequence>MHFPGEESAPSVQREKSPPTHPRSTDISSVSNDELVRIFCSGPVLYEFGDTKVVRLSEELVIKGGPCMTRGEAETQILAANLGFRVPNVHRVFRHTLPDIDFPGRSQECWLMIMDFIPGVVLEKLWPTLDQDAQKNIAKQVAQLIQELQSTSVSKYGLGPVGGSDGEPWNGPFFTHYGAGPFSTLSDMEDWYNHKLDVSIRLRRLPEDTPRFRFDAVALTHQDIAPRNIIIQEGTGQLILIDWSMGGIYPVGFEQAALSRQCVGDWDAESVDAVLEFLPQGHDRLTKLLRKIAYGLTTGAFL</sequence>
<dbReference type="SUPFAM" id="SSF56112">
    <property type="entry name" value="Protein kinase-like (PK-like)"/>
    <property type="match status" value="1"/>
</dbReference>
<comment type="caution">
    <text evidence="3">The sequence shown here is derived from an EMBL/GenBank/DDBJ whole genome shotgun (WGS) entry which is preliminary data.</text>
</comment>
<evidence type="ECO:0000259" key="2">
    <source>
        <dbReference type="Pfam" id="PF01636"/>
    </source>
</evidence>
<dbReference type="AlphaFoldDB" id="A0A086SWF5"/>
<proteinExistence type="predicted"/>
<reference evidence="4" key="1">
    <citation type="journal article" date="2014" name="Genome Announc.">
        <title>Genome sequence and annotation of Acremonium chrysogenum, producer of the beta-lactam antibiotic cephalosporin C.</title>
        <authorList>
            <person name="Terfehr D."/>
            <person name="Dahlmann T.A."/>
            <person name="Specht T."/>
            <person name="Zadra I."/>
            <person name="Kuernsteiner H."/>
            <person name="Kueck U."/>
        </authorList>
    </citation>
    <scope>NUCLEOTIDE SEQUENCE [LARGE SCALE GENOMIC DNA]</scope>
    <source>
        <strain evidence="4">ATCC 11550 / CBS 779.69 / DSM 880 / IAM 14645 / JCM 23072 / IMI 49137</strain>
    </source>
</reference>
<organism evidence="3 4">
    <name type="scientific">Hapsidospora chrysogenum (strain ATCC 11550 / CBS 779.69 / DSM 880 / IAM 14645 / JCM 23072 / IMI 49137)</name>
    <name type="common">Acremonium chrysogenum</name>
    <dbReference type="NCBI Taxonomy" id="857340"/>
    <lineage>
        <taxon>Eukaryota</taxon>
        <taxon>Fungi</taxon>
        <taxon>Dikarya</taxon>
        <taxon>Ascomycota</taxon>
        <taxon>Pezizomycotina</taxon>
        <taxon>Sordariomycetes</taxon>
        <taxon>Hypocreomycetidae</taxon>
        <taxon>Hypocreales</taxon>
        <taxon>Bionectriaceae</taxon>
        <taxon>Hapsidospora</taxon>
    </lineage>
</organism>
<dbReference type="Proteomes" id="UP000029964">
    <property type="component" value="Unassembled WGS sequence"/>
</dbReference>
<feature type="region of interest" description="Disordered" evidence="1">
    <location>
        <begin position="1"/>
        <end position="28"/>
    </location>
</feature>
<dbReference type="PANTHER" id="PTHR21310">
    <property type="entry name" value="AMINOGLYCOSIDE PHOSPHOTRANSFERASE-RELATED-RELATED"/>
    <property type="match status" value="1"/>
</dbReference>
<dbReference type="InterPro" id="IPR011009">
    <property type="entry name" value="Kinase-like_dom_sf"/>
</dbReference>
<dbReference type="PANTHER" id="PTHR21310:SF39">
    <property type="entry name" value="AMINOGLYCOSIDE PHOSPHOTRANSFERASE DOMAIN-CONTAINING PROTEIN"/>
    <property type="match status" value="1"/>
</dbReference>
<dbReference type="InterPro" id="IPR051678">
    <property type="entry name" value="AGP_Transferase"/>
</dbReference>
<dbReference type="InterPro" id="IPR002575">
    <property type="entry name" value="Aminoglycoside_PTrfase"/>
</dbReference>
<keyword evidence="4" id="KW-1185">Reference proteome</keyword>
<dbReference type="STRING" id="857340.A0A086SWF5"/>
<dbReference type="EMBL" id="JPKY01000129">
    <property type="protein sequence ID" value="KFH41437.1"/>
    <property type="molecule type" value="Genomic_DNA"/>
</dbReference>
<protein>
    <recommendedName>
        <fullName evidence="2">Aminoglycoside phosphotransferase domain-containing protein</fullName>
    </recommendedName>
</protein>